<dbReference type="InterPro" id="IPR035943">
    <property type="entry name" value="XisI-like_sf"/>
</dbReference>
<reference evidence="1" key="1">
    <citation type="submission" date="2020-11" db="EMBL/GenBank/DDBJ databases">
        <authorList>
            <person name="Konstantinou D."/>
            <person name="Gkelis S."/>
            <person name="Popin R."/>
            <person name="Fewer D."/>
            <person name="Sivonen K."/>
        </authorList>
    </citation>
    <scope>NUCLEOTIDE SEQUENCE</scope>
    <source>
        <strain evidence="1">TAU-MAC 1115</strain>
    </source>
</reference>
<protein>
    <submittedName>
        <fullName evidence="1">XisI protein</fullName>
    </submittedName>
</protein>
<dbReference type="SUPFAM" id="SSF143847">
    <property type="entry name" value="XisI-like"/>
    <property type="match status" value="1"/>
</dbReference>
<dbReference type="CDD" id="cd16382">
    <property type="entry name" value="XisI-like"/>
    <property type="match status" value="1"/>
</dbReference>
<name>A0A947GK41_9CYAN</name>
<sequence>MDPTTQHQAIVKQVIQRYAQFKPSHGDIRLDTVFDDQQSRYALMQVGWDRGRRIRGNLIYITLDSGKVLVEYDGMEQGITQDLIAAGIASEQIVLAFLTDPQPVAQTS</sequence>
<accession>A0A947GK41</accession>
<evidence type="ECO:0000313" key="1">
    <source>
        <dbReference type="EMBL" id="MBT9317545.1"/>
    </source>
</evidence>
<dbReference type="EMBL" id="JADOES010000050">
    <property type="protein sequence ID" value="MBT9317545.1"/>
    <property type="molecule type" value="Genomic_DNA"/>
</dbReference>
<evidence type="ECO:0000313" key="2">
    <source>
        <dbReference type="Proteomes" id="UP000717364"/>
    </source>
</evidence>
<keyword evidence="2" id="KW-1185">Reference proteome</keyword>
<organism evidence="1 2">
    <name type="scientific">Leptothoe spongobia TAU-MAC 1115</name>
    <dbReference type="NCBI Taxonomy" id="1967444"/>
    <lineage>
        <taxon>Bacteria</taxon>
        <taxon>Bacillati</taxon>
        <taxon>Cyanobacteriota</taxon>
        <taxon>Cyanophyceae</taxon>
        <taxon>Nodosilineales</taxon>
        <taxon>Cymatolegaceae</taxon>
        <taxon>Leptothoe</taxon>
        <taxon>Leptothoe spongobia</taxon>
    </lineage>
</organism>
<reference evidence="1" key="2">
    <citation type="journal article" date="2021" name="Mar. Drugs">
        <title>Genome Reduction and Secondary Metabolism of the Marine Sponge-Associated Cyanobacterium Leptothoe.</title>
        <authorList>
            <person name="Konstantinou D."/>
            <person name="Popin R.V."/>
            <person name="Fewer D.P."/>
            <person name="Sivonen K."/>
            <person name="Gkelis S."/>
        </authorList>
    </citation>
    <scope>NUCLEOTIDE SEQUENCE</scope>
    <source>
        <strain evidence="1">TAU-MAC 1115</strain>
    </source>
</reference>
<proteinExistence type="predicted"/>
<dbReference type="RefSeq" id="WP_215610608.1">
    <property type="nucleotide sequence ID" value="NZ_JADOES010000050.1"/>
</dbReference>
<dbReference type="Proteomes" id="UP000717364">
    <property type="component" value="Unassembled WGS sequence"/>
</dbReference>
<comment type="caution">
    <text evidence="1">The sequence shown here is derived from an EMBL/GenBank/DDBJ whole genome shotgun (WGS) entry which is preliminary data.</text>
</comment>
<dbReference type="Gene3D" id="3.30.310.110">
    <property type="entry name" value="XisI-like"/>
    <property type="match status" value="1"/>
</dbReference>
<dbReference type="InterPro" id="IPR014968">
    <property type="entry name" value="XisI"/>
</dbReference>
<dbReference type="AlphaFoldDB" id="A0A947GK41"/>
<gene>
    <name evidence="1" type="ORF">IXB50_19155</name>
</gene>
<dbReference type="Pfam" id="PF08869">
    <property type="entry name" value="XisI"/>
    <property type="match status" value="1"/>
</dbReference>